<organism evidence="7 8">
    <name type="scientific">Bacillus safensis</name>
    <dbReference type="NCBI Taxonomy" id="561879"/>
    <lineage>
        <taxon>Bacteria</taxon>
        <taxon>Bacillati</taxon>
        <taxon>Bacillota</taxon>
        <taxon>Bacilli</taxon>
        <taxon>Bacillales</taxon>
        <taxon>Bacillaceae</taxon>
        <taxon>Bacillus</taxon>
    </lineage>
</organism>
<dbReference type="EMBL" id="AP021906">
    <property type="protein sequence ID" value="BBP89078.1"/>
    <property type="molecule type" value="Genomic_DNA"/>
</dbReference>
<protein>
    <recommendedName>
        <fullName evidence="6">PNPLA domain-containing protein</fullName>
    </recommendedName>
</protein>
<dbReference type="Proteomes" id="UP000464658">
    <property type="component" value="Chromosome"/>
</dbReference>
<dbReference type="InterPro" id="IPR016035">
    <property type="entry name" value="Acyl_Trfase/lysoPLipase"/>
</dbReference>
<dbReference type="InterPro" id="IPR001423">
    <property type="entry name" value="LysoPLipase_patatin_CS"/>
</dbReference>
<feature type="domain" description="PNPLA" evidence="6">
    <location>
        <begin position="8"/>
        <end position="56"/>
    </location>
</feature>
<dbReference type="InterPro" id="IPR050301">
    <property type="entry name" value="NTE"/>
</dbReference>
<evidence type="ECO:0000313" key="7">
    <source>
        <dbReference type="EMBL" id="BBP89078.1"/>
    </source>
</evidence>
<evidence type="ECO:0000256" key="2">
    <source>
        <dbReference type="ARBA" id="ARBA00022801"/>
    </source>
</evidence>
<feature type="short sequence motif" description="GXSXG" evidence="5">
    <location>
        <begin position="39"/>
        <end position="43"/>
    </location>
</feature>
<accession>A0A5S9M885</accession>
<evidence type="ECO:0000256" key="1">
    <source>
        <dbReference type="ARBA" id="ARBA00006636"/>
    </source>
</evidence>
<keyword evidence="2" id="KW-0378">Hydrolase</keyword>
<evidence type="ECO:0000313" key="8">
    <source>
        <dbReference type="Proteomes" id="UP000464658"/>
    </source>
</evidence>
<reference evidence="7 8" key="1">
    <citation type="submission" date="2019-12" db="EMBL/GenBank/DDBJ databases">
        <title>Full genome sequence of a Bacillus safensis strain isolated from commercially available natto in Indonesia.</title>
        <authorList>
            <person name="Yoshida M."/>
            <person name="Uomi M."/>
            <person name="Waturangi D."/>
            <person name="Ekaputri J.J."/>
            <person name="Setiamarga D.H.E."/>
        </authorList>
    </citation>
    <scope>NUCLEOTIDE SEQUENCE [LARGE SCALE GENOMIC DNA]</scope>
    <source>
        <strain evidence="7 8">IDN1</strain>
    </source>
</reference>
<dbReference type="InterPro" id="IPR002641">
    <property type="entry name" value="PNPLA_dom"/>
</dbReference>
<evidence type="ECO:0000256" key="5">
    <source>
        <dbReference type="PROSITE-ProRule" id="PRU01161"/>
    </source>
</evidence>
<dbReference type="GO" id="GO:0016042">
    <property type="term" value="P:lipid catabolic process"/>
    <property type="evidence" value="ECO:0007669"/>
    <property type="project" value="UniProtKB-KW"/>
</dbReference>
<dbReference type="Gene3D" id="3.40.1090.10">
    <property type="entry name" value="Cytosolic phospholipase A2 catalytic domain"/>
    <property type="match status" value="1"/>
</dbReference>
<keyword evidence="4" id="KW-0443">Lipid metabolism</keyword>
<dbReference type="AlphaFoldDB" id="A0A5S9M885"/>
<comment type="similarity">
    <text evidence="1">Belongs to the NTE family.</text>
</comment>
<comment type="caution">
    <text evidence="5">Lacks conserved residue(s) required for the propagation of feature annotation.</text>
</comment>
<dbReference type="PANTHER" id="PTHR14226">
    <property type="entry name" value="NEUROPATHY TARGET ESTERASE/SWISS CHEESE D.MELANOGASTER"/>
    <property type="match status" value="1"/>
</dbReference>
<evidence type="ECO:0000256" key="4">
    <source>
        <dbReference type="ARBA" id="ARBA00023098"/>
    </source>
</evidence>
<evidence type="ECO:0000256" key="3">
    <source>
        <dbReference type="ARBA" id="ARBA00022963"/>
    </source>
</evidence>
<dbReference type="Pfam" id="PF01734">
    <property type="entry name" value="Patatin"/>
    <property type="match status" value="1"/>
</dbReference>
<dbReference type="GO" id="GO:0004622">
    <property type="term" value="F:phosphatidylcholine lysophospholipase activity"/>
    <property type="evidence" value="ECO:0007669"/>
    <property type="project" value="InterPro"/>
</dbReference>
<sequence>MKRPIIGLALGSGGARGMAHIGVLSSLEKQGIQVDMIAGSSIGALVGSFFMRQDKT</sequence>
<name>A0A5S9M885_BACIA</name>
<keyword evidence="3" id="KW-0442">Lipid degradation</keyword>
<gene>
    <name evidence="7" type="ORF">BsIDN1_26960</name>
</gene>
<evidence type="ECO:0000259" key="6">
    <source>
        <dbReference type="PROSITE" id="PS51635"/>
    </source>
</evidence>
<dbReference type="PANTHER" id="PTHR14226:SF76">
    <property type="entry name" value="NTE FAMILY PROTEIN RSSA"/>
    <property type="match status" value="1"/>
</dbReference>
<dbReference type="PROSITE" id="PS01237">
    <property type="entry name" value="UPF0028"/>
    <property type="match status" value="1"/>
</dbReference>
<dbReference type="PROSITE" id="PS51635">
    <property type="entry name" value="PNPLA"/>
    <property type="match status" value="1"/>
</dbReference>
<dbReference type="SUPFAM" id="SSF52151">
    <property type="entry name" value="FabD/lysophospholipase-like"/>
    <property type="match status" value="1"/>
</dbReference>
<dbReference type="GO" id="GO:0046470">
    <property type="term" value="P:phosphatidylcholine metabolic process"/>
    <property type="evidence" value="ECO:0007669"/>
    <property type="project" value="InterPro"/>
</dbReference>
<proteinExistence type="inferred from homology"/>